<evidence type="ECO:0000313" key="2">
    <source>
        <dbReference type="Proteomes" id="UP001620626"/>
    </source>
</evidence>
<comment type="caution">
    <text evidence="1">The sequence shown here is derived from an EMBL/GenBank/DDBJ whole genome shotgun (WGS) entry which is preliminary data.</text>
</comment>
<proteinExistence type="predicted"/>
<protein>
    <submittedName>
        <fullName evidence="1">Uncharacterized protein</fullName>
    </submittedName>
</protein>
<evidence type="ECO:0000313" key="1">
    <source>
        <dbReference type="EMBL" id="KAL3118717.1"/>
    </source>
</evidence>
<reference evidence="1 2" key="1">
    <citation type="submission" date="2024-10" db="EMBL/GenBank/DDBJ databases">
        <authorList>
            <person name="Kim D."/>
        </authorList>
    </citation>
    <scope>NUCLEOTIDE SEQUENCE [LARGE SCALE GENOMIC DNA]</scope>
    <source>
        <strain evidence="1">BH-2024</strain>
    </source>
</reference>
<accession>A0ABD2LTZ6</accession>
<keyword evidence="2" id="KW-1185">Reference proteome</keyword>
<dbReference type="EMBL" id="JBICBT010000265">
    <property type="protein sequence ID" value="KAL3118717.1"/>
    <property type="molecule type" value="Genomic_DNA"/>
</dbReference>
<dbReference type="AlphaFoldDB" id="A0ABD2LTZ6"/>
<organism evidence="1 2">
    <name type="scientific">Heterodera trifolii</name>
    <dbReference type="NCBI Taxonomy" id="157864"/>
    <lineage>
        <taxon>Eukaryota</taxon>
        <taxon>Metazoa</taxon>
        <taxon>Ecdysozoa</taxon>
        <taxon>Nematoda</taxon>
        <taxon>Chromadorea</taxon>
        <taxon>Rhabditida</taxon>
        <taxon>Tylenchina</taxon>
        <taxon>Tylenchomorpha</taxon>
        <taxon>Tylenchoidea</taxon>
        <taxon>Heteroderidae</taxon>
        <taxon>Heteroderinae</taxon>
        <taxon>Heterodera</taxon>
    </lineage>
</organism>
<dbReference type="Proteomes" id="UP001620626">
    <property type="component" value="Unassembled WGS sequence"/>
</dbReference>
<gene>
    <name evidence="1" type="ORF">niasHT_002569</name>
</gene>
<name>A0ABD2LTZ6_9BILA</name>
<sequence>MRDTFRNTRGEVCELRFLPLEDAERPDLVLETLIQHLLNRVLEGHPRPMLVSLQLHPPGFDRPYVIPLWRHWSKTMRRLWRRHLNDSMNNPLPESTFWLAQPSPKFWLCGPWNRFARMRSVEVKFEKNELKLKSGACALDDEHHVSNNVQSLVRIVNPDDRHCLARSVLIGLRDLETRMANGGGRDAFTAYAQRQDQHRPEALTLLRRAGLPVNKDMYTLEDVEQLQQWVNNEHGVGQSGL</sequence>